<dbReference type="Pfam" id="PF00501">
    <property type="entry name" value="AMP-binding"/>
    <property type="match status" value="1"/>
</dbReference>
<dbReference type="GO" id="GO:0031177">
    <property type="term" value="F:phosphopantetheine binding"/>
    <property type="evidence" value="ECO:0007669"/>
    <property type="project" value="TreeGrafter"/>
</dbReference>
<evidence type="ECO:0000259" key="1">
    <source>
        <dbReference type="Pfam" id="PF00501"/>
    </source>
</evidence>
<name>A0A916QKK8_9LACO</name>
<dbReference type="AlphaFoldDB" id="A0A916QKK8"/>
<dbReference type="SUPFAM" id="SSF56801">
    <property type="entry name" value="Acetyl-CoA synthetase-like"/>
    <property type="match status" value="1"/>
</dbReference>
<dbReference type="RefSeq" id="WP_212781330.1">
    <property type="nucleotide sequence ID" value="NZ_BMAY01000015.1"/>
</dbReference>
<gene>
    <name evidence="2" type="ORF">LCB40_15280</name>
</gene>
<feature type="domain" description="AMP-dependent synthetase/ligase" evidence="1">
    <location>
        <begin position="8"/>
        <end position="347"/>
    </location>
</feature>
<dbReference type="InterPro" id="IPR000873">
    <property type="entry name" value="AMP-dep_synth/lig_dom"/>
</dbReference>
<keyword evidence="3" id="KW-1185">Reference proteome</keyword>
<dbReference type="PANTHER" id="PTHR45527">
    <property type="entry name" value="NONRIBOSOMAL PEPTIDE SYNTHETASE"/>
    <property type="match status" value="1"/>
</dbReference>
<evidence type="ECO:0000313" key="3">
    <source>
        <dbReference type="Proteomes" id="UP000677218"/>
    </source>
</evidence>
<dbReference type="InterPro" id="IPR045851">
    <property type="entry name" value="AMP-bd_C_sf"/>
</dbReference>
<dbReference type="GO" id="GO:0005737">
    <property type="term" value="C:cytoplasm"/>
    <property type="evidence" value="ECO:0007669"/>
    <property type="project" value="TreeGrafter"/>
</dbReference>
<dbReference type="EMBL" id="BMAY01000015">
    <property type="protein sequence ID" value="GFZ27648.1"/>
    <property type="molecule type" value="Genomic_DNA"/>
</dbReference>
<dbReference type="GO" id="GO:0044550">
    <property type="term" value="P:secondary metabolite biosynthetic process"/>
    <property type="evidence" value="ECO:0007669"/>
    <property type="project" value="TreeGrafter"/>
</dbReference>
<comment type="caution">
    <text evidence="2">The sequence shown here is derived from an EMBL/GenBank/DDBJ whole genome shotgun (WGS) entry which is preliminary data.</text>
</comment>
<dbReference type="InterPro" id="IPR042099">
    <property type="entry name" value="ANL_N_sf"/>
</dbReference>
<dbReference type="InterPro" id="IPR020845">
    <property type="entry name" value="AMP-binding_CS"/>
</dbReference>
<reference evidence="2" key="1">
    <citation type="submission" date="2020-08" db="EMBL/GenBank/DDBJ databases">
        <title>Taxonomic study for Lactobacillus species isolated from hardwood bark.</title>
        <authorList>
            <person name="Tohno M."/>
            <person name="Tanizawa Y."/>
        </authorList>
    </citation>
    <scope>NUCLEOTIDE SEQUENCE</scope>
    <source>
        <strain evidence="2">B40</strain>
    </source>
</reference>
<dbReference type="Proteomes" id="UP000677218">
    <property type="component" value="Unassembled WGS sequence"/>
</dbReference>
<organism evidence="2 3">
    <name type="scientific">Lactobacillus corticis</name>
    <dbReference type="NCBI Taxonomy" id="2201249"/>
    <lineage>
        <taxon>Bacteria</taxon>
        <taxon>Bacillati</taxon>
        <taxon>Bacillota</taxon>
        <taxon>Bacilli</taxon>
        <taxon>Lactobacillales</taxon>
        <taxon>Lactobacillaceae</taxon>
        <taxon>Lactobacillus</taxon>
    </lineage>
</organism>
<sequence>MNVLKVLKENVEKNPAKIAIYDDRYSFTYQEVDAISNEIANRIVEFTSEADVVTLDLKHSYLIIFAILGVLKAGCTYVPLAKNNSSKRNEYIKKVTNSVLTISDDNNMSGRVIKLSDLDIGMMLANNSKLTKKRAFPKNPYILFTSGSTGKPKGVKITDSNLDYILNNMQKLCPGTSDSVYCLTTPYTFDVSVTEIFGWIIANAAVFTFDINNFHAYPTLLKKIDQYHISHFGASPSLFNTLLDISKEKDIENISKNIRYIILAGEELPVKLVKRWQALNIDSKLYNFYGPTEATVYATYYRIPRNFNALSVPIGKPLPHATINIEDPDENGKGELVVLGDGVTAGYINNDKLDKLNFGTNYRGQRFYRTGDIVRLDTDGNLIFYGRKDDQIELNGIRVELGEINHYVSQLSGINESKTMLIDKTLVTFFTSKATNMHLDSEYFRKKLKSEMPLYMVPKVFIRLDTFPLNGSNKVDKNKLEDTFKKYKNKKAVNCNNKLNIYTA</sequence>
<evidence type="ECO:0000313" key="2">
    <source>
        <dbReference type="EMBL" id="GFZ27648.1"/>
    </source>
</evidence>
<dbReference type="PANTHER" id="PTHR45527:SF1">
    <property type="entry name" value="FATTY ACID SYNTHASE"/>
    <property type="match status" value="1"/>
</dbReference>
<accession>A0A916QKK8</accession>
<dbReference type="Gene3D" id="3.40.50.12780">
    <property type="entry name" value="N-terminal domain of ligase-like"/>
    <property type="match status" value="1"/>
</dbReference>
<dbReference type="GO" id="GO:0043041">
    <property type="term" value="P:amino acid activation for nonribosomal peptide biosynthetic process"/>
    <property type="evidence" value="ECO:0007669"/>
    <property type="project" value="TreeGrafter"/>
</dbReference>
<protein>
    <recommendedName>
        <fullName evidence="1">AMP-dependent synthetase/ligase domain-containing protein</fullName>
    </recommendedName>
</protein>
<proteinExistence type="predicted"/>
<dbReference type="CDD" id="cd05930">
    <property type="entry name" value="A_NRPS"/>
    <property type="match status" value="1"/>
</dbReference>
<dbReference type="PROSITE" id="PS00455">
    <property type="entry name" value="AMP_BINDING"/>
    <property type="match status" value="1"/>
</dbReference>
<dbReference type="Gene3D" id="3.30.300.30">
    <property type="match status" value="1"/>
</dbReference>